<keyword evidence="4" id="KW-1185">Reference proteome</keyword>
<dbReference type="Proteomes" id="UP000826254">
    <property type="component" value="Chromosome"/>
</dbReference>
<dbReference type="RefSeq" id="WP_222608430.1">
    <property type="nucleotide sequence ID" value="NZ_CP081958.1"/>
</dbReference>
<organism evidence="3 4">
    <name type="scientific">Halobaculum magnesiiphilum</name>
    <dbReference type="NCBI Taxonomy" id="1017351"/>
    <lineage>
        <taxon>Archaea</taxon>
        <taxon>Methanobacteriati</taxon>
        <taxon>Methanobacteriota</taxon>
        <taxon>Stenosarchaea group</taxon>
        <taxon>Halobacteria</taxon>
        <taxon>Halobacteriales</taxon>
        <taxon>Haloferacaceae</taxon>
        <taxon>Halobaculum</taxon>
    </lineage>
</organism>
<dbReference type="Gene3D" id="3.20.20.150">
    <property type="entry name" value="Divalent-metal-dependent TIM barrel enzymes"/>
    <property type="match status" value="1"/>
</dbReference>
<dbReference type="EMBL" id="CP081958">
    <property type="protein sequence ID" value="QZP38631.1"/>
    <property type="molecule type" value="Genomic_DNA"/>
</dbReference>
<protein>
    <recommendedName>
        <fullName evidence="2">DUF7961 domain-containing protein</fullName>
    </recommendedName>
</protein>
<evidence type="ECO:0000259" key="2">
    <source>
        <dbReference type="Pfam" id="PF25905"/>
    </source>
</evidence>
<feature type="region of interest" description="Disordered" evidence="1">
    <location>
        <begin position="1"/>
        <end position="32"/>
    </location>
</feature>
<dbReference type="GeneID" id="67177613"/>
<accession>A0A8T8WFM6</accession>
<dbReference type="InterPro" id="IPR058267">
    <property type="entry name" value="DUF7961"/>
</dbReference>
<proteinExistence type="predicted"/>
<name>A0A8T8WFM6_9EURY</name>
<evidence type="ECO:0000313" key="3">
    <source>
        <dbReference type="EMBL" id="QZP38631.1"/>
    </source>
</evidence>
<feature type="domain" description="DUF7961" evidence="2">
    <location>
        <begin position="20"/>
        <end position="125"/>
    </location>
</feature>
<evidence type="ECO:0000256" key="1">
    <source>
        <dbReference type="SAM" id="MobiDB-lite"/>
    </source>
</evidence>
<gene>
    <name evidence="3" type="ORF">K6T50_05685</name>
</gene>
<dbReference type="Pfam" id="PF25905">
    <property type="entry name" value="DUF7961"/>
    <property type="match status" value="1"/>
</dbReference>
<evidence type="ECO:0000313" key="4">
    <source>
        <dbReference type="Proteomes" id="UP000826254"/>
    </source>
</evidence>
<dbReference type="SUPFAM" id="SSF51658">
    <property type="entry name" value="Xylose isomerase-like"/>
    <property type="match status" value="1"/>
</dbReference>
<reference evidence="3 4" key="1">
    <citation type="journal article" date="2021" name="Int. J. Syst. Evol. Microbiol.">
        <title>Halobaculum halophilum sp. nov. and Halobaculum salinum sp. nov., isolated from salt lake and saline soil.</title>
        <authorList>
            <person name="Cui H.L."/>
            <person name="Shi X.W."/>
            <person name="Yin X.M."/>
            <person name="Yang X.Y."/>
            <person name="Hou J."/>
            <person name="Zhu L."/>
        </authorList>
    </citation>
    <scope>NUCLEOTIDE SEQUENCE [LARGE SCALE GENOMIC DNA]</scope>
    <source>
        <strain evidence="3 4">NBRC 109044</strain>
    </source>
</reference>
<dbReference type="AlphaFoldDB" id="A0A8T8WFM6"/>
<sequence>MSTQSSTHVRRAVATAEPVDAEPVTIDADALPSTAPGDLRDLRAALADEGYVPAGLRVQAEFEADCSIETQREADRLRSLLRAASHLGAGELVIDPGAVADPAKVRPALDALTERADREGVSLTVDGGLGVDADADRTDGDAGA</sequence>
<dbReference type="InterPro" id="IPR036237">
    <property type="entry name" value="Xyl_isomerase-like_sf"/>
</dbReference>
<dbReference type="KEGG" id="hmp:K6T50_05685"/>